<keyword evidence="3" id="KW-0472">Membrane</keyword>
<evidence type="ECO:0000256" key="2">
    <source>
        <dbReference type="ARBA" id="ARBA00023287"/>
    </source>
</evidence>
<dbReference type="EMBL" id="JAXOFX010000002">
    <property type="protein sequence ID" value="MDZ5470799.1"/>
    <property type="molecule type" value="Genomic_DNA"/>
</dbReference>
<dbReference type="Proteomes" id="UP001290455">
    <property type="component" value="Unassembled WGS sequence"/>
</dbReference>
<gene>
    <name evidence="4" type="ORF">SM124_03440</name>
</gene>
<keyword evidence="3" id="KW-1133">Transmembrane helix</keyword>
<sequence length="211" mass="23570">MNKLLKNNQGMTLIEVLITLVIMTIISTVIYSVFITGIKLYQKIGIEGKLRDDADYIATMLLNVQYENSPNYVDNYSNASTGDKGIQLTRLREKTVNRYLVEDSNVIDTQIVIYFDSVKNNFFIKKCGGECGLSGVPEKIQEISTEHSSNSTVTANGVTEHSYVEINQCTKNDSVGKCKHGIISLNLVLTDSKQRNLLKTEPIILKSTFGF</sequence>
<evidence type="ECO:0000313" key="5">
    <source>
        <dbReference type="Proteomes" id="UP001290455"/>
    </source>
</evidence>
<keyword evidence="3" id="KW-0812">Transmembrane</keyword>
<dbReference type="PROSITE" id="PS00409">
    <property type="entry name" value="PROKAR_NTER_METHYL"/>
    <property type="match status" value="1"/>
</dbReference>
<reference evidence="4 5" key="1">
    <citation type="submission" date="2023-11" db="EMBL/GenBank/DDBJ databases">
        <title>Bacillus jintuensis, isolated from a mudflat on the Beibu Gulf coast.</title>
        <authorList>
            <person name="Li M."/>
        </authorList>
    </citation>
    <scope>NUCLEOTIDE SEQUENCE [LARGE SCALE GENOMIC DNA]</scope>
    <source>
        <strain evidence="4 5">31A1R</strain>
        <plasmid evidence="4">unnamed</plasmid>
    </source>
</reference>
<evidence type="ECO:0000256" key="3">
    <source>
        <dbReference type="SAM" id="Phobius"/>
    </source>
</evidence>
<evidence type="ECO:0000256" key="1">
    <source>
        <dbReference type="ARBA" id="ARBA00004241"/>
    </source>
</evidence>
<organism evidence="4 5">
    <name type="scientific">Robertmurraya mangrovi</name>
    <dbReference type="NCBI Taxonomy" id="3098077"/>
    <lineage>
        <taxon>Bacteria</taxon>
        <taxon>Bacillati</taxon>
        <taxon>Bacillota</taxon>
        <taxon>Bacilli</taxon>
        <taxon>Bacillales</taxon>
        <taxon>Bacillaceae</taxon>
        <taxon>Robertmurraya</taxon>
    </lineage>
</organism>
<evidence type="ECO:0000313" key="4">
    <source>
        <dbReference type="EMBL" id="MDZ5470799.1"/>
    </source>
</evidence>
<proteinExistence type="predicted"/>
<protein>
    <submittedName>
        <fullName evidence="4">Prepilin-type N-terminal cleavage/methylation domain-containing protein</fullName>
    </submittedName>
</protein>
<keyword evidence="2" id="KW-0178">Competence</keyword>
<accession>A0ABU5IUH3</accession>
<dbReference type="Pfam" id="PF07963">
    <property type="entry name" value="N_methyl"/>
    <property type="match status" value="1"/>
</dbReference>
<dbReference type="InterPro" id="IPR012902">
    <property type="entry name" value="N_methyl_site"/>
</dbReference>
<geneLocation type="plasmid" evidence="4">
    <name>unnamed</name>
</geneLocation>
<feature type="transmembrane region" description="Helical" evidence="3">
    <location>
        <begin position="12"/>
        <end position="34"/>
    </location>
</feature>
<dbReference type="NCBIfam" id="TIGR02532">
    <property type="entry name" value="IV_pilin_GFxxxE"/>
    <property type="match status" value="1"/>
</dbReference>
<keyword evidence="5" id="KW-1185">Reference proteome</keyword>
<name>A0ABU5IUH3_9BACI</name>
<dbReference type="RefSeq" id="WP_322445342.1">
    <property type="nucleotide sequence ID" value="NZ_JAXOFX010000002.1"/>
</dbReference>
<keyword evidence="4" id="KW-0614">Plasmid</keyword>
<comment type="caution">
    <text evidence="4">The sequence shown here is derived from an EMBL/GenBank/DDBJ whole genome shotgun (WGS) entry which is preliminary data.</text>
</comment>
<comment type="subcellular location">
    <subcellularLocation>
        <location evidence="1">Cell surface</location>
    </subcellularLocation>
</comment>